<dbReference type="Proteomes" id="UP001597344">
    <property type="component" value="Unassembled WGS sequence"/>
</dbReference>
<keyword evidence="2" id="KW-0378">Hydrolase</keyword>
<proteinExistence type="predicted"/>
<dbReference type="Pfam" id="PF00561">
    <property type="entry name" value="Abhydrolase_1"/>
    <property type="match status" value="1"/>
</dbReference>
<dbReference type="RefSeq" id="WP_378319743.1">
    <property type="nucleotide sequence ID" value="NZ_JBHUHY010000004.1"/>
</dbReference>
<organism evidence="2 3">
    <name type="scientific">Aquimarina celericrescens</name>
    <dbReference type="NCBI Taxonomy" id="1964542"/>
    <lineage>
        <taxon>Bacteria</taxon>
        <taxon>Pseudomonadati</taxon>
        <taxon>Bacteroidota</taxon>
        <taxon>Flavobacteriia</taxon>
        <taxon>Flavobacteriales</taxon>
        <taxon>Flavobacteriaceae</taxon>
        <taxon>Aquimarina</taxon>
    </lineage>
</organism>
<dbReference type="SUPFAM" id="SSF53474">
    <property type="entry name" value="alpha/beta-Hydrolases"/>
    <property type="match status" value="1"/>
</dbReference>
<dbReference type="InterPro" id="IPR029058">
    <property type="entry name" value="AB_hydrolase_fold"/>
</dbReference>
<accession>A0ABW5AUV1</accession>
<evidence type="ECO:0000259" key="1">
    <source>
        <dbReference type="Pfam" id="PF00561"/>
    </source>
</evidence>
<comment type="caution">
    <text evidence="2">The sequence shown here is derived from an EMBL/GenBank/DDBJ whole genome shotgun (WGS) entry which is preliminary data.</text>
</comment>
<dbReference type="PANTHER" id="PTHR43798:SF27">
    <property type="entry name" value="HYDROLASE ALPHA_BETA HYDROLASE FOLD FAMILY"/>
    <property type="match status" value="1"/>
</dbReference>
<evidence type="ECO:0000313" key="2">
    <source>
        <dbReference type="EMBL" id="MFD2186744.1"/>
    </source>
</evidence>
<reference evidence="3" key="1">
    <citation type="journal article" date="2019" name="Int. J. Syst. Evol. Microbiol.">
        <title>The Global Catalogue of Microorganisms (GCM) 10K type strain sequencing project: providing services to taxonomists for standard genome sequencing and annotation.</title>
        <authorList>
            <consortium name="The Broad Institute Genomics Platform"/>
            <consortium name="The Broad Institute Genome Sequencing Center for Infectious Disease"/>
            <person name="Wu L."/>
            <person name="Ma J."/>
        </authorList>
    </citation>
    <scope>NUCLEOTIDE SEQUENCE [LARGE SCALE GENOMIC DNA]</scope>
    <source>
        <strain evidence="3">DT92</strain>
    </source>
</reference>
<dbReference type="EMBL" id="JBHUHY010000004">
    <property type="protein sequence ID" value="MFD2186744.1"/>
    <property type="molecule type" value="Genomic_DNA"/>
</dbReference>
<feature type="domain" description="AB hydrolase-1" evidence="1">
    <location>
        <begin position="84"/>
        <end position="454"/>
    </location>
</feature>
<name>A0ABW5AUV1_9FLAO</name>
<dbReference type="PROSITE" id="PS51257">
    <property type="entry name" value="PROKAR_LIPOPROTEIN"/>
    <property type="match status" value="1"/>
</dbReference>
<evidence type="ECO:0000313" key="3">
    <source>
        <dbReference type="Proteomes" id="UP001597344"/>
    </source>
</evidence>
<dbReference type="InterPro" id="IPR050266">
    <property type="entry name" value="AB_hydrolase_sf"/>
</dbReference>
<dbReference type="PANTHER" id="PTHR43798">
    <property type="entry name" value="MONOACYLGLYCEROL LIPASE"/>
    <property type="match status" value="1"/>
</dbReference>
<dbReference type="GO" id="GO:0016787">
    <property type="term" value="F:hydrolase activity"/>
    <property type="evidence" value="ECO:0007669"/>
    <property type="project" value="UniProtKB-KW"/>
</dbReference>
<dbReference type="Gene3D" id="3.40.50.1820">
    <property type="entry name" value="alpha/beta hydrolase"/>
    <property type="match status" value="1"/>
</dbReference>
<protein>
    <submittedName>
        <fullName evidence="2">Alpha/beta fold hydrolase</fullName>
    </submittedName>
</protein>
<dbReference type="InterPro" id="IPR000073">
    <property type="entry name" value="AB_hydrolase_1"/>
</dbReference>
<gene>
    <name evidence="2" type="ORF">ACFSJT_08065</name>
</gene>
<keyword evidence="3" id="KW-1185">Reference proteome</keyword>
<sequence length="496" mass="56865">MNIFKSIIFFFTVLSSCLSCQTPLPSYIPKFELSKKPVLEIKEGQDFDFGYLQVPEDRSKPNGKIIELPVYIFKSRSKNPKKDPIIYTVGGPGNSSMYSAPYMNYYKYLDDRDFILFEQRGTKFAKPHLACPEWGSAIDKTKGPTLNQKQKDSIYINAARNCRERLLKEGNNLNMYTTVNIAADIEDLRKVLHIEKYNLLTISYSTKIAQVLLRDYPDAIRSVVMDSPLPIEVNYDEESIKNLLDSYNKLFADCASEPSCNQAYPDLRNRFFDFLLEKTREPLEIQILHPQQKKEITFRLKGKYFISLFDLLSTSDIPNAPLMIDQIIRGDYSIIKKSLLSSLENNNNGSGIGMRLSVWCAEELPFAAQIIIQSESKKYPSIEGASSAVFDLQVCKTWNVDAVDELENKPVKSDIPVLLINGEYDPITPVRWSKQMASNLKNSFHFVFKGWLHSPTTNWSNPCAMNVANEFFNNPFQQPVLDCFNKIKKPKFTIRE</sequence>